<reference evidence="1 2" key="1">
    <citation type="journal article" date="2023" name="Sci. Data">
        <title>Genome assembly of the Korean intertidal mud-creeper Batillaria attramentaria.</title>
        <authorList>
            <person name="Patra A.K."/>
            <person name="Ho P.T."/>
            <person name="Jun S."/>
            <person name="Lee S.J."/>
            <person name="Kim Y."/>
            <person name="Won Y.J."/>
        </authorList>
    </citation>
    <scope>NUCLEOTIDE SEQUENCE [LARGE SCALE GENOMIC DNA]</scope>
    <source>
        <strain evidence="1">Wonlab-2016</strain>
    </source>
</reference>
<proteinExistence type="predicted"/>
<gene>
    <name evidence="1" type="ORF">BaRGS_00003020</name>
</gene>
<protein>
    <submittedName>
        <fullName evidence="1">Uncharacterized protein</fullName>
    </submittedName>
</protein>
<keyword evidence="2" id="KW-1185">Reference proteome</keyword>
<evidence type="ECO:0000313" key="1">
    <source>
        <dbReference type="EMBL" id="KAK7505749.1"/>
    </source>
</evidence>
<feature type="non-terminal residue" evidence="1">
    <location>
        <position position="1"/>
    </location>
</feature>
<name>A0ABD0M346_9CAEN</name>
<sequence>GIYLCSESANDSALRTNHSGAVSKIGITASRCPGLAPLFASPSPTADGTVARIERRNECVVDAMLKSAARRLPTSGHQPVAARRKMDRLSARDCLVLPPCSRLFSSEVMLWQPRGGRLFKRTAS</sequence>
<accession>A0ABD0M346</accession>
<dbReference type="AlphaFoldDB" id="A0ABD0M346"/>
<evidence type="ECO:0000313" key="2">
    <source>
        <dbReference type="Proteomes" id="UP001519460"/>
    </source>
</evidence>
<dbReference type="EMBL" id="JACVVK020000009">
    <property type="protein sequence ID" value="KAK7505749.1"/>
    <property type="molecule type" value="Genomic_DNA"/>
</dbReference>
<dbReference type="Proteomes" id="UP001519460">
    <property type="component" value="Unassembled WGS sequence"/>
</dbReference>
<comment type="caution">
    <text evidence="1">The sequence shown here is derived from an EMBL/GenBank/DDBJ whole genome shotgun (WGS) entry which is preliminary data.</text>
</comment>
<organism evidence="1 2">
    <name type="scientific">Batillaria attramentaria</name>
    <dbReference type="NCBI Taxonomy" id="370345"/>
    <lineage>
        <taxon>Eukaryota</taxon>
        <taxon>Metazoa</taxon>
        <taxon>Spiralia</taxon>
        <taxon>Lophotrochozoa</taxon>
        <taxon>Mollusca</taxon>
        <taxon>Gastropoda</taxon>
        <taxon>Caenogastropoda</taxon>
        <taxon>Sorbeoconcha</taxon>
        <taxon>Cerithioidea</taxon>
        <taxon>Batillariidae</taxon>
        <taxon>Batillaria</taxon>
    </lineage>
</organism>